<evidence type="ECO:0000313" key="6">
    <source>
        <dbReference type="EMBL" id="RAS23190.1"/>
    </source>
</evidence>
<comment type="caution">
    <text evidence="6">The sequence shown here is derived from an EMBL/GenBank/DDBJ whole genome shotgun (WGS) entry which is preliminary data.</text>
</comment>
<dbReference type="EMBL" id="QLTK01000021">
    <property type="protein sequence ID" value="RAS23190.1"/>
    <property type="molecule type" value="Genomic_DNA"/>
</dbReference>
<proteinExistence type="predicted"/>
<dbReference type="PROSITE" id="PS00041">
    <property type="entry name" value="HTH_ARAC_FAMILY_1"/>
    <property type="match status" value="1"/>
</dbReference>
<dbReference type="AlphaFoldDB" id="A0A329BMR8"/>
<evidence type="ECO:0000256" key="3">
    <source>
        <dbReference type="ARBA" id="ARBA00023163"/>
    </source>
</evidence>
<dbReference type="PROSITE" id="PS01124">
    <property type="entry name" value="HTH_ARAC_FAMILY_2"/>
    <property type="match status" value="1"/>
</dbReference>
<dbReference type="Proteomes" id="UP000248918">
    <property type="component" value="Unassembled WGS sequence"/>
</dbReference>
<feature type="domain" description="HTH araC/xylS-type" evidence="5">
    <location>
        <begin position="236"/>
        <end position="334"/>
    </location>
</feature>
<gene>
    <name evidence="6" type="ORF">BX591_121108</name>
</gene>
<dbReference type="InterPro" id="IPR009057">
    <property type="entry name" value="Homeodomain-like_sf"/>
</dbReference>
<dbReference type="InterPro" id="IPR018060">
    <property type="entry name" value="HTH_AraC"/>
</dbReference>
<reference evidence="6 7" key="1">
    <citation type="submission" date="2018-06" db="EMBL/GenBank/DDBJ databases">
        <title>Genomic Encyclopedia of Type Strains, Phase III (KMG-III): the genomes of soil and plant-associated and newly described type strains.</title>
        <authorList>
            <person name="Whitman W."/>
        </authorList>
    </citation>
    <scope>NUCLEOTIDE SEQUENCE [LARGE SCALE GENOMIC DNA]</scope>
    <source>
        <strain evidence="6 7">LMG 23644</strain>
    </source>
</reference>
<keyword evidence="1" id="KW-0805">Transcription regulation</keyword>
<keyword evidence="2" id="KW-0238">DNA-binding</keyword>
<organism evidence="6 7">
    <name type="scientific">Paraburkholderia bryophila</name>
    <dbReference type="NCBI Taxonomy" id="420952"/>
    <lineage>
        <taxon>Bacteria</taxon>
        <taxon>Pseudomonadati</taxon>
        <taxon>Pseudomonadota</taxon>
        <taxon>Betaproteobacteria</taxon>
        <taxon>Burkholderiales</taxon>
        <taxon>Burkholderiaceae</taxon>
        <taxon>Paraburkholderia</taxon>
    </lineage>
</organism>
<dbReference type="InterPro" id="IPR050204">
    <property type="entry name" value="AraC_XylS_family_regulators"/>
</dbReference>
<keyword evidence="3" id="KW-0804">Transcription</keyword>
<dbReference type="Gene3D" id="1.10.10.60">
    <property type="entry name" value="Homeodomain-like"/>
    <property type="match status" value="1"/>
</dbReference>
<dbReference type="InterPro" id="IPR018062">
    <property type="entry name" value="HTH_AraC-typ_CS"/>
</dbReference>
<evidence type="ECO:0000259" key="5">
    <source>
        <dbReference type="PROSITE" id="PS01124"/>
    </source>
</evidence>
<dbReference type="PANTHER" id="PTHR46796:SF6">
    <property type="entry name" value="ARAC SUBFAMILY"/>
    <property type="match status" value="1"/>
</dbReference>
<dbReference type="SUPFAM" id="SSF52317">
    <property type="entry name" value="Class I glutamine amidotransferase-like"/>
    <property type="match status" value="1"/>
</dbReference>
<dbReference type="PANTHER" id="PTHR46796">
    <property type="entry name" value="HTH-TYPE TRANSCRIPTIONAL ACTIVATOR RHAS-RELATED"/>
    <property type="match status" value="1"/>
</dbReference>
<dbReference type="InterPro" id="IPR029062">
    <property type="entry name" value="Class_I_gatase-like"/>
</dbReference>
<evidence type="ECO:0000256" key="1">
    <source>
        <dbReference type="ARBA" id="ARBA00023015"/>
    </source>
</evidence>
<dbReference type="OrthoDB" id="6831751at2"/>
<protein>
    <submittedName>
        <fullName evidence="6">AraC family transcriptional regulator</fullName>
    </submittedName>
</protein>
<evidence type="ECO:0000256" key="2">
    <source>
        <dbReference type="ARBA" id="ARBA00023125"/>
    </source>
</evidence>
<evidence type="ECO:0000313" key="7">
    <source>
        <dbReference type="Proteomes" id="UP000248918"/>
    </source>
</evidence>
<dbReference type="Gene3D" id="3.40.50.880">
    <property type="match status" value="1"/>
</dbReference>
<dbReference type="GO" id="GO:0043565">
    <property type="term" value="F:sequence-specific DNA binding"/>
    <property type="evidence" value="ECO:0007669"/>
    <property type="project" value="InterPro"/>
</dbReference>
<dbReference type="STRING" id="1169143.GCA_000383275_04748"/>
<evidence type="ECO:0000256" key="4">
    <source>
        <dbReference type="SAM" id="MobiDB-lite"/>
    </source>
</evidence>
<feature type="compositionally biased region" description="Low complexity" evidence="4">
    <location>
        <begin position="163"/>
        <end position="179"/>
    </location>
</feature>
<dbReference type="SUPFAM" id="SSF46689">
    <property type="entry name" value="Homeodomain-like"/>
    <property type="match status" value="2"/>
</dbReference>
<dbReference type="GO" id="GO:0003700">
    <property type="term" value="F:DNA-binding transcription factor activity"/>
    <property type="evidence" value="ECO:0007669"/>
    <property type="project" value="InterPro"/>
</dbReference>
<dbReference type="RefSeq" id="WP_111934102.1">
    <property type="nucleotide sequence ID" value="NZ_CADFFP010000023.1"/>
</dbReference>
<dbReference type="SMART" id="SM00342">
    <property type="entry name" value="HTH_ARAC"/>
    <property type="match status" value="1"/>
</dbReference>
<accession>A0A329BMR8</accession>
<sequence length="341" mass="36598">MTCASLESAMLRWVHAPNKGMRRIAILMFNDCSLQGAGVVAEVFQVANELASSGSGGWLYDVSFLSADGGMVTSSSALRVWTDGLDARHYGGFDALYVAGGKGAFAAAGDERLIAWLRRVRRNTGMIRPIAEGRALLDAAYLPDGKEAGEFGQQPGAARPTESGANTSSNATTNAVTSADAGDRLESMRSALAMIKRDLGGGPARTVAERLLADSCSNLAPLLGEDGGLSPGDKVRAAARWLQENCQQSISIADAAQFAAMSERNFLRRFKMEMGITPSSFLLHERLAVTCSLLTESELPVDKIARRTGMGNGDRLAKVFRKRMRISPTEFRIQSRRMVGE</sequence>
<feature type="region of interest" description="Disordered" evidence="4">
    <location>
        <begin position="148"/>
        <end position="180"/>
    </location>
</feature>
<name>A0A329BMR8_9BURK</name>
<dbReference type="Pfam" id="PF12833">
    <property type="entry name" value="HTH_18"/>
    <property type="match status" value="1"/>
</dbReference>